<keyword evidence="4 14" id="KW-0723">Serine/threonine-protein kinase</keyword>
<evidence type="ECO:0000256" key="3">
    <source>
        <dbReference type="ARBA" id="ARBA00022490"/>
    </source>
</evidence>
<dbReference type="FunFam" id="3.30.200.20:FF:000091">
    <property type="entry name" value="Serine/threonine-protein kinase PLK"/>
    <property type="match status" value="1"/>
</dbReference>
<evidence type="ECO:0000256" key="1">
    <source>
        <dbReference type="ARBA" id="ARBA00001946"/>
    </source>
</evidence>
<organism evidence="17 18">
    <name type="scientific">Parastrongyloides trichosuri</name>
    <name type="common">Possum-specific nematode worm</name>
    <dbReference type="NCBI Taxonomy" id="131310"/>
    <lineage>
        <taxon>Eukaryota</taxon>
        <taxon>Metazoa</taxon>
        <taxon>Ecdysozoa</taxon>
        <taxon>Nematoda</taxon>
        <taxon>Chromadorea</taxon>
        <taxon>Rhabditida</taxon>
        <taxon>Tylenchina</taxon>
        <taxon>Panagrolaimomorpha</taxon>
        <taxon>Strongyloidoidea</taxon>
        <taxon>Strongyloididae</taxon>
        <taxon>Parastrongyloides</taxon>
    </lineage>
</organism>
<comment type="catalytic activity">
    <reaction evidence="12">
        <text>L-seryl-[protein] + ATP = O-phospho-L-seryl-[protein] + ADP + H(+)</text>
        <dbReference type="Rhea" id="RHEA:17989"/>
        <dbReference type="Rhea" id="RHEA-COMP:9863"/>
        <dbReference type="Rhea" id="RHEA-COMP:11604"/>
        <dbReference type="ChEBI" id="CHEBI:15378"/>
        <dbReference type="ChEBI" id="CHEBI:29999"/>
        <dbReference type="ChEBI" id="CHEBI:30616"/>
        <dbReference type="ChEBI" id="CHEBI:83421"/>
        <dbReference type="ChEBI" id="CHEBI:456216"/>
        <dbReference type="EC" id="2.7.11.21"/>
    </reaction>
</comment>
<proteinExistence type="inferred from homology"/>
<dbReference type="InterPro" id="IPR011009">
    <property type="entry name" value="Kinase-like_dom_sf"/>
</dbReference>
<dbReference type="SUPFAM" id="SSF82615">
    <property type="entry name" value="Polo-box domain"/>
    <property type="match status" value="2"/>
</dbReference>
<dbReference type="CDD" id="cd14099">
    <property type="entry name" value="STKc_PLK"/>
    <property type="match status" value="1"/>
</dbReference>
<keyword evidence="10" id="KW-0206">Cytoskeleton</keyword>
<keyword evidence="3" id="KW-0963">Cytoplasm</keyword>
<evidence type="ECO:0000256" key="10">
    <source>
        <dbReference type="ARBA" id="ARBA00023212"/>
    </source>
</evidence>
<dbReference type="FunFam" id="3.30.1120.30:FF:000001">
    <property type="entry name" value="Serine/threonine-protein kinase PLK"/>
    <property type="match status" value="1"/>
</dbReference>
<evidence type="ECO:0000256" key="6">
    <source>
        <dbReference type="ARBA" id="ARBA00022737"/>
    </source>
</evidence>
<dbReference type="GO" id="GO:0000776">
    <property type="term" value="C:kinetochore"/>
    <property type="evidence" value="ECO:0007669"/>
    <property type="project" value="TreeGrafter"/>
</dbReference>
<dbReference type="SUPFAM" id="SSF56112">
    <property type="entry name" value="Protein kinase-like (PK-like)"/>
    <property type="match status" value="1"/>
</dbReference>
<dbReference type="CDD" id="cd13118">
    <property type="entry name" value="POLO_box_1"/>
    <property type="match status" value="1"/>
</dbReference>
<dbReference type="PANTHER" id="PTHR24345">
    <property type="entry name" value="SERINE/THREONINE-PROTEIN KINASE PLK"/>
    <property type="match status" value="1"/>
</dbReference>
<evidence type="ECO:0000256" key="4">
    <source>
        <dbReference type="ARBA" id="ARBA00022527"/>
    </source>
</evidence>
<dbReference type="InterPro" id="IPR000719">
    <property type="entry name" value="Prot_kinase_dom"/>
</dbReference>
<dbReference type="InterPro" id="IPR000959">
    <property type="entry name" value="POLO_box_dom"/>
</dbReference>
<name>A0A0N4ZTF7_PARTI</name>
<keyword evidence="8 14" id="KW-0418">Kinase</keyword>
<dbReference type="InterPro" id="IPR036947">
    <property type="entry name" value="POLO_box_dom_sf"/>
</dbReference>
<dbReference type="GO" id="GO:0106310">
    <property type="term" value="F:protein serine kinase activity"/>
    <property type="evidence" value="ECO:0007669"/>
    <property type="project" value="RHEA"/>
</dbReference>
<comment type="subcellular location">
    <subcellularLocation>
        <location evidence="2">Cytoplasm</location>
        <location evidence="2">Cytoskeleton</location>
        <location evidence="2">Microtubule organizing center</location>
        <location evidence="2">Centrosome</location>
    </subcellularLocation>
</comment>
<accession>A0A0N4ZTF7</accession>
<feature type="domain" description="Protein kinase" evidence="15">
    <location>
        <begin position="24"/>
        <end position="276"/>
    </location>
</feature>
<dbReference type="PROSITE" id="PS00108">
    <property type="entry name" value="PROTEIN_KINASE_ST"/>
    <property type="match status" value="1"/>
</dbReference>
<dbReference type="STRING" id="131310.A0A0N4ZTF7"/>
<evidence type="ECO:0000256" key="11">
    <source>
        <dbReference type="ARBA" id="ARBA00047802"/>
    </source>
</evidence>
<dbReference type="CDD" id="cd13117">
    <property type="entry name" value="POLO_box_2"/>
    <property type="match status" value="1"/>
</dbReference>
<evidence type="ECO:0000313" key="17">
    <source>
        <dbReference type="Proteomes" id="UP000038045"/>
    </source>
</evidence>
<comment type="catalytic activity">
    <reaction evidence="11 14">
        <text>L-threonyl-[protein] + ATP = O-phospho-L-threonyl-[protein] + ADP + H(+)</text>
        <dbReference type="Rhea" id="RHEA:46608"/>
        <dbReference type="Rhea" id="RHEA-COMP:11060"/>
        <dbReference type="Rhea" id="RHEA-COMP:11605"/>
        <dbReference type="ChEBI" id="CHEBI:15378"/>
        <dbReference type="ChEBI" id="CHEBI:30013"/>
        <dbReference type="ChEBI" id="CHEBI:30616"/>
        <dbReference type="ChEBI" id="CHEBI:61977"/>
        <dbReference type="ChEBI" id="CHEBI:456216"/>
        <dbReference type="EC" id="2.7.11.21"/>
    </reaction>
</comment>
<dbReference type="EC" id="2.7.11.21" evidence="14"/>
<dbReference type="GO" id="GO:0005737">
    <property type="term" value="C:cytoplasm"/>
    <property type="evidence" value="ECO:0007669"/>
    <property type="project" value="TreeGrafter"/>
</dbReference>
<evidence type="ECO:0000256" key="13">
    <source>
        <dbReference type="PROSITE-ProRule" id="PRU10141"/>
    </source>
</evidence>
<dbReference type="PROSITE" id="PS50011">
    <property type="entry name" value="PROTEIN_KINASE_DOM"/>
    <property type="match status" value="1"/>
</dbReference>
<dbReference type="PROSITE" id="PS00107">
    <property type="entry name" value="PROTEIN_KINASE_ATP"/>
    <property type="match status" value="1"/>
</dbReference>
<feature type="domain" description="POLO box" evidence="16">
    <location>
        <begin position="377"/>
        <end position="455"/>
    </location>
</feature>
<dbReference type="AlphaFoldDB" id="A0A0N4ZTF7"/>
<evidence type="ECO:0000256" key="8">
    <source>
        <dbReference type="ARBA" id="ARBA00022777"/>
    </source>
</evidence>
<dbReference type="GO" id="GO:0000922">
    <property type="term" value="C:spindle pole"/>
    <property type="evidence" value="ECO:0007669"/>
    <property type="project" value="TreeGrafter"/>
</dbReference>
<evidence type="ECO:0000256" key="14">
    <source>
        <dbReference type="RuleBase" id="RU361162"/>
    </source>
</evidence>
<dbReference type="SMART" id="SM00220">
    <property type="entry name" value="S_TKc"/>
    <property type="match status" value="1"/>
</dbReference>
<keyword evidence="9 13" id="KW-0067">ATP-binding</keyword>
<dbReference type="GO" id="GO:0004674">
    <property type="term" value="F:protein serine/threonine kinase activity"/>
    <property type="evidence" value="ECO:0007669"/>
    <property type="project" value="UniProtKB-KW"/>
</dbReference>
<dbReference type="PROSITE" id="PS50078">
    <property type="entry name" value="POLO_BOX"/>
    <property type="match status" value="2"/>
</dbReference>
<dbReference type="PANTHER" id="PTHR24345:SF93">
    <property type="entry name" value="SERINE_THREONINE-PROTEIN KINASE PLK1"/>
    <property type="match status" value="1"/>
</dbReference>
<protein>
    <recommendedName>
        <fullName evidence="14">Serine/threonine-protein kinase PLK</fullName>
        <ecNumber evidence="14">2.7.11.21</ecNumber>
    </recommendedName>
    <alternativeName>
        <fullName evidence="14">Polo-like kinase</fullName>
    </alternativeName>
</protein>
<dbReference type="GO" id="GO:0005634">
    <property type="term" value="C:nucleus"/>
    <property type="evidence" value="ECO:0007669"/>
    <property type="project" value="TreeGrafter"/>
</dbReference>
<dbReference type="Gene3D" id="3.30.1120.30">
    <property type="entry name" value="POLO box domain"/>
    <property type="match status" value="2"/>
</dbReference>
<evidence type="ECO:0000259" key="15">
    <source>
        <dbReference type="PROSITE" id="PS50011"/>
    </source>
</evidence>
<keyword evidence="17" id="KW-1185">Reference proteome</keyword>
<evidence type="ECO:0000256" key="5">
    <source>
        <dbReference type="ARBA" id="ARBA00022679"/>
    </source>
</evidence>
<evidence type="ECO:0000256" key="7">
    <source>
        <dbReference type="ARBA" id="ARBA00022741"/>
    </source>
</evidence>
<dbReference type="Pfam" id="PF00069">
    <property type="entry name" value="Pkinase"/>
    <property type="match status" value="1"/>
</dbReference>
<dbReference type="FunFam" id="1.10.510.10:FF:000571">
    <property type="entry name" value="Maternal embryonic leucine zipper kinase"/>
    <property type="match status" value="1"/>
</dbReference>
<dbReference type="Gene3D" id="3.30.200.20">
    <property type="entry name" value="Phosphorylase Kinase, domain 1"/>
    <property type="match status" value="1"/>
</dbReference>
<evidence type="ECO:0000259" key="16">
    <source>
        <dbReference type="PROSITE" id="PS50078"/>
    </source>
</evidence>
<dbReference type="GO" id="GO:0007052">
    <property type="term" value="P:mitotic spindle organization"/>
    <property type="evidence" value="ECO:0007669"/>
    <property type="project" value="TreeGrafter"/>
</dbReference>
<dbReference type="InterPro" id="IPR033695">
    <property type="entry name" value="POLO_box_2"/>
</dbReference>
<reference evidence="18" key="1">
    <citation type="submission" date="2017-02" db="UniProtKB">
        <authorList>
            <consortium name="WormBaseParasite"/>
        </authorList>
    </citation>
    <scope>IDENTIFICATION</scope>
</reference>
<evidence type="ECO:0000256" key="2">
    <source>
        <dbReference type="ARBA" id="ARBA00004300"/>
    </source>
</evidence>
<dbReference type="Proteomes" id="UP000038045">
    <property type="component" value="Unplaced"/>
</dbReference>
<dbReference type="GO" id="GO:0005813">
    <property type="term" value="C:centrosome"/>
    <property type="evidence" value="ECO:0007669"/>
    <property type="project" value="UniProtKB-SubCell"/>
</dbReference>
<feature type="binding site" evidence="13">
    <location>
        <position position="53"/>
    </location>
    <ligand>
        <name>ATP</name>
        <dbReference type="ChEBI" id="CHEBI:30616"/>
    </ligand>
</feature>
<comment type="cofactor">
    <cofactor evidence="1">
        <name>Mg(2+)</name>
        <dbReference type="ChEBI" id="CHEBI:18420"/>
    </cofactor>
</comment>
<dbReference type="InterPro" id="IPR008271">
    <property type="entry name" value="Ser/Thr_kinase_AS"/>
</dbReference>
<dbReference type="InterPro" id="IPR017441">
    <property type="entry name" value="Protein_kinase_ATP_BS"/>
</dbReference>
<dbReference type="WBParaSite" id="PTRK_0001178600.1">
    <property type="protein sequence ID" value="PTRK_0001178600.1"/>
    <property type="gene ID" value="PTRK_0001178600"/>
</dbReference>
<dbReference type="InterPro" id="IPR033701">
    <property type="entry name" value="POLO_box_1"/>
</dbReference>
<feature type="domain" description="POLO box" evidence="16">
    <location>
        <begin position="476"/>
        <end position="558"/>
    </location>
</feature>
<keyword evidence="7 13" id="KW-0547">Nucleotide-binding</keyword>
<evidence type="ECO:0000256" key="12">
    <source>
        <dbReference type="ARBA" id="ARBA00048347"/>
    </source>
</evidence>
<dbReference type="GO" id="GO:0005524">
    <property type="term" value="F:ATP binding"/>
    <property type="evidence" value="ECO:0007669"/>
    <property type="project" value="UniProtKB-UniRule"/>
</dbReference>
<keyword evidence="5 14" id="KW-0808">Transferase</keyword>
<evidence type="ECO:0000256" key="9">
    <source>
        <dbReference type="ARBA" id="ARBA00022840"/>
    </source>
</evidence>
<sequence>MAGKFKNLKEPPQEIYDISNNTKYLRGKFLGKGGFARCYELKECEKGCVFAGKIISKSLLKENHQRKKMNQEVEIHSNLNHKNIVNIFQFFEDVDHIYLVLELCSNKTLMELHLRRKIVTDPEARYFIKQVVDGVAYLHERGIIHRDLKLGNLFLSDMMDVKIGDFGLATIIQSSDERRKTFCGTPNYIAPEVLTKTGHSLEVDIWAIGCVLYTLLVGKPPFETSNIKETYTRIKNNQFSIPSNINDNAKHLIRFLLHPNPSSRPRVRDTLKFDFFKRGFMPSRLPISCLSITPKFTTSSNDKEKNLNIEIQQIVDHRKQTLSYQCGLKNTDLEDNECNQLEILYEQLDDFLSKDFREVSETTMDEALHPASAPIYFISKWVDYSNKYGLGYQLSDNSVGILFNDDSKITLDAAGEQLQYCDSSNCEQYFTTKNYPEYMTKKVTILKCCKRYMREKLCRAVAVLPKEGDELARLPVLKTWFRTQVAIVLYLSNGSLQVNFFKNHFKVILCPHMHAISIIDSNKTLKTYKLDLILDVGCHPNILSRLKYVKSMISQMINSKHNK</sequence>
<dbReference type="Pfam" id="PF00659">
    <property type="entry name" value="POLO_box"/>
    <property type="match status" value="2"/>
</dbReference>
<evidence type="ECO:0000313" key="18">
    <source>
        <dbReference type="WBParaSite" id="PTRK_0001178600.1"/>
    </source>
</evidence>
<dbReference type="Gene3D" id="1.10.510.10">
    <property type="entry name" value="Transferase(Phosphotransferase) domain 1"/>
    <property type="match status" value="1"/>
</dbReference>
<comment type="similarity">
    <text evidence="14">Belongs to the protein kinase superfamily. Ser/Thr protein kinase family. CDC5/Polo subfamily.</text>
</comment>
<keyword evidence="6" id="KW-0677">Repeat</keyword>